<keyword evidence="2" id="KW-1185">Reference proteome</keyword>
<evidence type="ECO:0000313" key="1">
    <source>
        <dbReference type="EMBL" id="KAI5447599.1"/>
    </source>
</evidence>
<dbReference type="AlphaFoldDB" id="A0A9D5BPJ4"/>
<gene>
    <name evidence="1" type="ORF">KIW84_015164</name>
</gene>
<protein>
    <submittedName>
        <fullName evidence="1">Uncharacterized protein</fullName>
    </submittedName>
</protein>
<dbReference type="EMBL" id="JAMSHJ010000001">
    <property type="protein sequence ID" value="KAI5447599.1"/>
    <property type="molecule type" value="Genomic_DNA"/>
</dbReference>
<organism evidence="1 2">
    <name type="scientific">Pisum sativum</name>
    <name type="common">Garden pea</name>
    <name type="synonym">Lathyrus oleraceus</name>
    <dbReference type="NCBI Taxonomy" id="3888"/>
    <lineage>
        <taxon>Eukaryota</taxon>
        <taxon>Viridiplantae</taxon>
        <taxon>Streptophyta</taxon>
        <taxon>Embryophyta</taxon>
        <taxon>Tracheophyta</taxon>
        <taxon>Spermatophyta</taxon>
        <taxon>Magnoliopsida</taxon>
        <taxon>eudicotyledons</taxon>
        <taxon>Gunneridae</taxon>
        <taxon>Pentapetalae</taxon>
        <taxon>rosids</taxon>
        <taxon>fabids</taxon>
        <taxon>Fabales</taxon>
        <taxon>Fabaceae</taxon>
        <taxon>Papilionoideae</taxon>
        <taxon>50 kb inversion clade</taxon>
        <taxon>NPAAA clade</taxon>
        <taxon>Hologalegina</taxon>
        <taxon>IRL clade</taxon>
        <taxon>Fabeae</taxon>
        <taxon>Lathyrus</taxon>
    </lineage>
</organism>
<sequence>MHCPMVSTQIGEIYCPLWELHCCPDGKDESKGISHMVSHFKMIYLWSDEHKNIIQEAIESYSNSFTTFKETLKEVGQWICGRCMRIHAMGHACHHSDGLVRVTLGTMEVGSHIMGGQASE</sequence>
<comment type="caution">
    <text evidence="1">The sequence shown here is derived from an EMBL/GenBank/DDBJ whole genome shotgun (WGS) entry which is preliminary data.</text>
</comment>
<accession>A0A9D5BPJ4</accession>
<reference evidence="1 2" key="1">
    <citation type="journal article" date="2022" name="Nat. Genet.">
        <title>Improved pea reference genome and pan-genome highlight genomic features and evolutionary characteristics.</title>
        <authorList>
            <person name="Yang T."/>
            <person name="Liu R."/>
            <person name="Luo Y."/>
            <person name="Hu S."/>
            <person name="Wang D."/>
            <person name="Wang C."/>
            <person name="Pandey M.K."/>
            <person name="Ge S."/>
            <person name="Xu Q."/>
            <person name="Li N."/>
            <person name="Li G."/>
            <person name="Huang Y."/>
            <person name="Saxena R.K."/>
            <person name="Ji Y."/>
            <person name="Li M."/>
            <person name="Yan X."/>
            <person name="He Y."/>
            <person name="Liu Y."/>
            <person name="Wang X."/>
            <person name="Xiang C."/>
            <person name="Varshney R.K."/>
            <person name="Ding H."/>
            <person name="Gao S."/>
            <person name="Zong X."/>
        </authorList>
    </citation>
    <scope>NUCLEOTIDE SEQUENCE [LARGE SCALE GENOMIC DNA]</scope>
    <source>
        <strain evidence="1 2">cv. Zhongwan 6</strain>
    </source>
</reference>
<name>A0A9D5BPJ4_PEA</name>
<proteinExistence type="predicted"/>
<evidence type="ECO:0000313" key="2">
    <source>
        <dbReference type="Proteomes" id="UP001058974"/>
    </source>
</evidence>
<dbReference type="Proteomes" id="UP001058974">
    <property type="component" value="Chromosome 1"/>
</dbReference>
<dbReference type="Gramene" id="Psat01G0516400-T1">
    <property type="protein sequence ID" value="KAI5447599.1"/>
    <property type="gene ID" value="KIW84_015164"/>
</dbReference>